<gene>
    <name evidence="1" type="ORF">B5M45_20440</name>
</gene>
<dbReference type="Proteomes" id="UP000193040">
    <property type="component" value="Unassembled WGS sequence"/>
</dbReference>
<dbReference type="RefSeq" id="WP_084952463.1">
    <property type="nucleotide sequence ID" value="NZ_MZZM01000025.1"/>
</dbReference>
<organism evidence="1 2">
    <name type="scientific">Mycobacterium simiae</name>
    <name type="common">Mycobacterium habana</name>
    <dbReference type="NCBI Taxonomy" id="1784"/>
    <lineage>
        <taxon>Bacteria</taxon>
        <taxon>Bacillati</taxon>
        <taxon>Actinomycetota</taxon>
        <taxon>Actinomycetes</taxon>
        <taxon>Mycobacteriales</taxon>
        <taxon>Mycobacteriaceae</taxon>
        <taxon>Mycobacterium</taxon>
        <taxon>Mycobacterium simiae complex</taxon>
    </lineage>
</organism>
<comment type="caution">
    <text evidence="1">The sequence shown here is derived from an EMBL/GenBank/DDBJ whole genome shotgun (WGS) entry which is preliminary data.</text>
</comment>
<protein>
    <submittedName>
        <fullName evidence="1">Uncharacterized protein</fullName>
    </submittedName>
</protein>
<dbReference type="AlphaFoldDB" id="A0A1X0XYD9"/>
<evidence type="ECO:0000313" key="2">
    <source>
        <dbReference type="Proteomes" id="UP000193040"/>
    </source>
</evidence>
<name>A0A1X0XYD9_MYCSI</name>
<reference evidence="1 2" key="1">
    <citation type="submission" date="2017-03" db="EMBL/GenBank/DDBJ databases">
        <title>Genomic insights into Mycobacterium simiae human colonization.</title>
        <authorList>
            <person name="Steffani J.L."/>
            <person name="Brunck M.E."/>
            <person name="Cruz E."/>
            <person name="Montiel R."/>
            <person name="Barona F."/>
        </authorList>
    </citation>
    <scope>NUCLEOTIDE SEQUENCE [LARGE SCALE GENOMIC DNA]</scope>
    <source>
        <strain evidence="1 2">MsiGto</strain>
    </source>
</reference>
<sequence length="80" mass="8460">MTAVLFDEAVAVPSTRNLQVVPDAAAVPQCEPDQAVRRAHGLPFGIGHDPLVDGVALLLTVPVRHVYAALLRVGVLEVRA</sequence>
<dbReference type="EMBL" id="MZZM01000025">
    <property type="protein sequence ID" value="ORJ57950.1"/>
    <property type="molecule type" value="Genomic_DNA"/>
</dbReference>
<dbReference type="NCBIfam" id="NF040652">
    <property type="entry name" value="Mbox_reg_Rv1535"/>
    <property type="match status" value="1"/>
</dbReference>
<dbReference type="NCBIfam" id="NF040653">
    <property type="entry name" value="Rv1535_dom"/>
    <property type="match status" value="1"/>
</dbReference>
<accession>A0A1X0XYD9</accession>
<evidence type="ECO:0000313" key="1">
    <source>
        <dbReference type="EMBL" id="ORJ57950.1"/>
    </source>
</evidence>
<keyword evidence="2" id="KW-1185">Reference proteome</keyword>
<proteinExistence type="predicted"/>